<dbReference type="GO" id="GO:0005634">
    <property type="term" value="C:nucleus"/>
    <property type="evidence" value="ECO:0007669"/>
    <property type="project" value="TreeGrafter"/>
</dbReference>
<dbReference type="PROSITE" id="PS50217">
    <property type="entry name" value="BZIP"/>
    <property type="match status" value="1"/>
</dbReference>
<dbReference type="InterPro" id="IPR001610">
    <property type="entry name" value="PAC"/>
</dbReference>
<sequence>MPASVKSPRFTSLVQHKVKHTTWQDADFHPDDFGLDLSDLSSMTGFLMNEVPDTSGHFYPPWVNDPVPLVKDVKDEPSAFMMAEPATARPPLQQQQQQHPTPQHQQQIASPATEGSLGDVIMGGTGGSGSATSGGLGGLGGRLSKAPGTTAISGRTTLRKTASGGVTRRRASSKEEQAKKRRERNRVLARRTRLRKKFFFQSLQQQVARLQRENERLKNIVTSRCPDSVGEILMSCASSKTPSMVTDCTRQATALLDQSGFLLVKALQSSQPSFCVTDPQMPDNPIVYASDSFIELTGYDRSQVLGRNCRFLQGPDTDPDAVAKIRKGIEEGSDTSVYLRQYKADGTVFWNHVFVAALRNSQHKIINYVGIQHPLDKEPSAEVVACINNGEERMDAIQEEDRQASWGGQWQESGTDDLSALDFMASGWGTD</sequence>
<dbReference type="GO" id="GO:0003700">
    <property type="term" value="F:DNA-binding transcription factor activity"/>
    <property type="evidence" value="ECO:0007669"/>
    <property type="project" value="InterPro"/>
</dbReference>
<organism evidence="7">
    <name type="scientific">Scytosiphon lomentaria</name>
    <name type="common">Beanweed</name>
    <name type="synonym">Chorda lomentaria</name>
    <dbReference type="NCBI Taxonomy" id="27967"/>
    <lineage>
        <taxon>Eukaryota</taxon>
        <taxon>Sar</taxon>
        <taxon>Stramenopiles</taxon>
        <taxon>Ochrophyta</taxon>
        <taxon>PX clade</taxon>
        <taxon>Phaeophyceae</taxon>
        <taxon>Ectocarpales</taxon>
        <taxon>Scytosiphonaceae</taxon>
        <taxon>Scytosiphon</taxon>
    </lineage>
</organism>
<keyword evidence="1" id="KW-0285">Flavoprotein</keyword>
<dbReference type="SMART" id="SM00086">
    <property type="entry name" value="PAC"/>
    <property type="match status" value="1"/>
</dbReference>
<dbReference type="Pfam" id="PF13426">
    <property type="entry name" value="PAS_9"/>
    <property type="match status" value="1"/>
</dbReference>
<keyword evidence="2" id="KW-0288">FMN</keyword>
<dbReference type="InterPro" id="IPR035965">
    <property type="entry name" value="PAS-like_dom_sf"/>
</dbReference>
<dbReference type="PANTHER" id="PTHR47429:SF2">
    <property type="entry name" value="PROTEIN TWIN LOV 1"/>
    <property type="match status" value="1"/>
</dbReference>
<dbReference type="EMBL" id="KU699568">
    <property type="protein sequence ID" value="AML77495.1"/>
    <property type="molecule type" value="mRNA"/>
</dbReference>
<protein>
    <submittedName>
        <fullName evidence="7">Putative LOV domain-containing protein</fullName>
    </submittedName>
</protein>
<accession>A0A126WY75</accession>
<dbReference type="PANTHER" id="PTHR47429">
    <property type="entry name" value="PROTEIN TWIN LOV 1"/>
    <property type="match status" value="1"/>
</dbReference>
<dbReference type="CDD" id="cd00130">
    <property type="entry name" value="PAS"/>
    <property type="match status" value="1"/>
</dbReference>
<dbReference type="Gene3D" id="1.20.5.170">
    <property type="match status" value="1"/>
</dbReference>
<name>A0A126WY75_SCYLO</name>
<dbReference type="NCBIfam" id="TIGR00229">
    <property type="entry name" value="sensory_box"/>
    <property type="match status" value="1"/>
</dbReference>
<dbReference type="Pfam" id="PF07716">
    <property type="entry name" value="bZIP_2"/>
    <property type="match status" value="1"/>
</dbReference>
<evidence type="ECO:0000256" key="3">
    <source>
        <dbReference type="ARBA" id="ARBA00022991"/>
    </source>
</evidence>
<feature type="compositionally biased region" description="Gly residues" evidence="4">
    <location>
        <begin position="121"/>
        <end position="141"/>
    </location>
</feature>
<evidence type="ECO:0000256" key="4">
    <source>
        <dbReference type="SAM" id="MobiDB-lite"/>
    </source>
</evidence>
<dbReference type="CDD" id="cd14809">
    <property type="entry name" value="bZIP_AUREO-like"/>
    <property type="match status" value="1"/>
</dbReference>
<dbReference type="SMART" id="SM00338">
    <property type="entry name" value="BRLZ"/>
    <property type="match status" value="1"/>
</dbReference>
<feature type="compositionally biased region" description="Low complexity" evidence="4">
    <location>
        <begin position="90"/>
        <end position="107"/>
    </location>
</feature>
<feature type="region of interest" description="Disordered" evidence="4">
    <location>
        <begin position="88"/>
        <end position="186"/>
    </location>
</feature>
<feature type="domain" description="PAS" evidence="5">
    <location>
        <begin position="259"/>
        <end position="332"/>
    </location>
</feature>
<evidence type="ECO:0000256" key="1">
    <source>
        <dbReference type="ARBA" id="ARBA00022630"/>
    </source>
</evidence>
<evidence type="ECO:0000259" key="6">
    <source>
        <dbReference type="PROSITE" id="PS50217"/>
    </source>
</evidence>
<feature type="compositionally biased region" description="Polar residues" evidence="4">
    <location>
        <begin position="150"/>
        <end position="160"/>
    </location>
</feature>
<evidence type="ECO:0000313" key="7">
    <source>
        <dbReference type="EMBL" id="AML77495.1"/>
    </source>
</evidence>
<dbReference type="AlphaFoldDB" id="A0A126WY75"/>
<dbReference type="Gene3D" id="3.30.450.20">
    <property type="entry name" value="PAS domain"/>
    <property type="match status" value="1"/>
</dbReference>
<dbReference type="InterPro" id="IPR000014">
    <property type="entry name" value="PAS"/>
</dbReference>
<evidence type="ECO:0000256" key="2">
    <source>
        <dbReference type="ARBA" id="ARBA00022643"/>
    </source>
</evidence>
<dbReference type="SUPFAM" id="SSF55785">
    <property type="entry name" value="PYP-like sensor domain (PAS domain)"/>
    <property type="match status" value="1"/>
</dbReference>
<reference evidence="7" key="1">
    <citation type="journal article" date="2016" name="Proc. Natl. Acad. Sci. U.S.A.">
        <title>Functional and topological diversity of LOV domain photoreceptors.</title>
        <authorList>
            <person name="Glantz S.T."/>
            <person name="Carpenter E.J."/>
            <person name="Melkonian M."/>
            <person name="Gardner K.H."/>
            <person name="Boyden E.S."/>
            <person name="Wong G.K."/>
            <person name="Chow B.Y."/>
        </authorList>
    </citation>
    <scope>NUCLEOTIDE SEQUENCE</scope>
    <source>
        <strain evidence="7">JCXF_2011520</strain>
    </source>
</reference>
<dbReference type="InterPro" id="IPR004827">
    <property type="entry name" value="bZIP"/>
</dbReference>
<evidence type="ECO:0000259" key="5">
    <source>
        <dbReference type="PROSITE" id="PS50112"/>
    </source>
</evidence>
<dbReference type="InterPro" id="IPR046347">
    <property type="entry name" value="bZIP_sf"/>
</dbReference>
<feature type="domain" description="BZIP" evidence="6">
    <location>
        <begin position="175"/>
        <end position="219"/>
    </location>
</feature>
<dbReference type="SUPFAM" id="SSF57959">
    <property type="entry name" value="Leucine zipper domain"/>
    <property type="match status" value="1"/>
</dbReference>
<proteinExistence type="evidence at transcript level"/>
<keyword evidence="3" id="KW-0157">Chromophore</keyword>
<dbReference type="PROSITE" id="PS50112">
    <property type="entry name" value="PAS"/>
    <property type="match status" value="1"/>
</dbReference>